<protein>
    <submittedName>
        <fullName evidence="2">Uncharacterized protein</fullName>
    </submittedName>
</protein>
<feature type="compositionally biased region" description="Basic residues" evidence="1">
    <location>
        <begin position="1"/>
        <end position="13"/>
    </location>
</feature>
<reference evidence="2" key="1">
    <citation type="submission" date="2020-02" db="EMBL/GenBank/DDBJ databases">
        <authorList>
            <person name="Meier V. D."/>
        </authorList>
    </citation>
    <scope>NUCLEOTIDE SEQUENCE</scope>
    <source>
        <strain evidence="2">AVDCRST_MAG19</strain>
    </source>
</reference>
<proteinExistence type="predicted"/>
<organism evidence="2">
    <name type="scientific">uncultured Thermomicrobiales bacterium</name>
    <dbReference type="NCBI Taxonomy" id="1645740"/>
    <lineage>
        <taxon>Bacteria</taxon>
        <taxon>Pseudomonadati</taxon>
        <taxon>Thermomicrobiota</taxon>
        <taxon>Thermomicrobia</taxon>
        <taxon>Thermomicrobiales</taxon>
        <taxon>environmental samples</taxon>
    </lineage>
</organism>
<evidence type="ECO:0000313" key="2">
    <source>
        <dbReference type="EMBL" id="CAA9555531.1"/>
    </source>
</evidence>
<feature type="region of interest" description="Disordered" evidence="1">
    <location>
        <begin position="1"/>
        <end position="75"/>
    </location>
</feature>
<gene>
    <name evidence="2" type="ORF">AVDCRST_MAG19-1180</name>
</gene>
<dbReference type="AlphaFoldDB" id="A0A6J4UQ43"/>
<dbReference type="EMBL" id="CADCWL010000050">
    <property type="protein sequence ID" value="CAA9555531.1"/>
    <property type="molecule type" value="Genomic_DNA"/>
</dbReference>
<name>A0A6J4UQ43_9BACT</name>
<feature type="non-terminal residue" evidence="2">
    <location>
        <position position="1"/>
    </location>
</feature>
<evidence type="ECO:0000256" key="1">
    <source>
        <dbReference type="SAM" id="MobiDB-lite"/>
    </source>
</evidence>
<accession>A0A6J4UQ43</accession>
<sequence length="75" mass="8540">DGRPRRLPRHRRERTAGPDVGRCPKRGRHPRGGQTGGARRWRMGLRLCPGARPLRPPLTPRRGGGDRRRPRPRGV</sequence>
<feature type="non-terminal residue" evidence="2">
    <location>
        <position position="75"/>
    </location>
</feature>